<dbReference type="EMBL" id="CAJNNV010030632">
    <property type="protein sequence ID" value="CAE8633107.1"/>
    <property type="molecule type" value="Genomic_DNA"/>
</dbReference>
<organism evidence="2 3">
    <name type="scientific">Polarella glacialis</name>
    <name type="common">Dinoflagellate</name>
    <dbReference type="NCBI Taxonomy" id="89957"/>
    <lineage>
        <taxon>Eukaryota</taxon>
        <taxon>Sar</taxon>
        <taxon>Alveolata</taxon>
        <taxon>Dinophyceae</taxon>
        <taxon>Suessiales</taxon>
        <taxon>Suessiaceae</taxon>
        <taxon>Polarella</taxon>
    </lineage>
</organism>
<keyword evidence="3" id="KW-1185">Reference proteome</keyword>
<evidence type="ECO:0000259" key="1">
    <source>
        <dbReference type="Pfam" id="PF05050"/>
    </source>
</evidence>
<protein>
    <recommendedName>
        <fullName evidence="1">Methyltransferase FkbM domain-containing protein</fullName>
    </recommendedName>
</protein>
<gene>
    <name evidence="2" type="ORF">PGLA1383_LOCUS49021</name>
</gene>
<proteinExistence type="predicted"/>
<evidence type="ECO:0000313" key="3">
    <source>
        <dbReference type="Proteomes" id="UP000654075"/>
    </source>
</evidence>
<evidence type="ECO:0000313" key="2">
    <source>
        <dbReference type="EMBL" id="CAE8633107.1"/>
    </source>
</evidence>
<dbReference type="InterPro" id="IPR052514">
    <property type="entry name" value="SAM-dependent_MTase"/>
</dbReference>
<name>A0A813H5C5_POLGL</name>
<feature type="domain" description="Methyltransferase FkbM" evidence="1">
    <location>
        <begin position="327"/>
        <end position="485"/>
    </location>
</feature>
<sequence length="523" mass="57312">MARACSGSVFPLLASVGLAGKKFDGFQVLLDARCIDVLLCVISWSMLQPWQIPDVQGDSFSHKTLLKSFCNSMGAFGLALSTSEPHARKKRFPWVSRCSKGAAVVAGEKEVGRAVGHGAQASAADGGSMLPHIRQASRGLLCLCTLASLPAALTVESAQGDGGRLCLFDSQRPDIQLLSELDSYESEGKVTPHDLQVISRDLPVTSRDLPVTSRDFPVMPRDLSVISQWSQARNWKLPVIPGGLTDETGAAKLDARWKPTGDARQSTHRSAVHSTNSDCLRSKSRAKYTSQVFVDAGANIGGFTLPLAKHLGAAGQATREGFSEQMVFVAQIAATVHAFEPFRLLFQCLNANVMLNGLSNVYTYQVGLGNKSEVVRRRQPALNSISNPSKMHVAETVANTMMVRTDPSTGEGDYVRVQRLDEIEFGDRGPDFIKVDVESMEMPMLQGSEEVLRRFRPSLYVEDSEMADNPVRTQVMSFLQERRYLLVDLVASGFSDATSSLYVPEERKKEMLGRLYDIDWDSK</sequence>
<dbReference type="Pfam" id="PF05050">
    <property type="entry name" value="Methyltransf_21"/>
    <property type="match status" value="1"/>
</dbReference>
<dbReference type="Proteomes" id="UP000654075">
    <property type="component" value="Unassembled WGS sequence"/>
</dbReference>
<dbReference type="PANTHER" id="PTHR34203:SF15">
    <property type="entry name" value="SLL1173 PROTEIN"/>
    <property type="match status" value="1"/>
</dbReference>
<dbReference type="Gene3D" id="3.40.50.150">
    <property type="entry name" value="Vaccinia Virus protein VP39"/>
    <property type="match status" value="1"/>
</dbReference>
<accession>A0A813H5C5</accession>
<dbReference type="InterPro" id="IPR006342">
    <property type="entry name" value="FkbM_mtfrase"/>
</dbReference>
<reference evidence="2" key="1">
    <citation type="submission" date="2021-02" db="EMBL/GenBank/DDBJ databases">
        <authorList>
            <person name="Dougan E. K."/>
            <person name="Rhodes N."/>
            <person name="Thang M."/>
            <person name="Chan C."/>
        </authorList>
    </citation>
    <scope>NUCLEOTIDE SEQUENCE</scope>
</reference>
<dbReference type="NCBIfam" id="TIGR01444">
    <property type="entry name" value="fkbM_fam"/>
    <property type="match status" value="1"/>
</dbReference>
<dbReference type="InterPro" id="IPR029063">
    <property type="entry name" value="SAM-dependent_MTases_sf"/>
</dbReference>
<dbReference type="AlphaFoldDB" id="A0A813H5C5"/>
<comment type="caution">
    <text evidence="2">The sequence shown here is derived from an EMBL/GenBank/DDBJ whole genome shotgun (WGS) entry which is preliminary data.</text>
</comment>
<dbReference type="PANTHER" id="PTHR34203">
    <property type="entry name" value="METHYLTRANSFERASE, FKBM FAMILY PROTEIN"/>
    <property type="match status" value="1"/>
</dbReference>
<dbReference type="OrthoDB" id="5835829at2759"/>
<dbReference type="SUPFAM" id="SSF53335">
    <property type="entry name" value="S-adenosyl-L-methionine-dependent methyltransferases"/>
    <property type="match status" value="1"/>
</dbReference>